<dbReference type="AlphaFoldDB" id="A0A8G2FHW4"/>
<keyword evidence="3" id="KW-0677">Repeat</keyword>
<evidence type="ECO:0000256" key="4">
    <source>
        <dbReference type="ARBA" id="ARBA00023004"/>
    </source>
</evidence>
<evidence type="ECO:0000256" key="2">
    <source>
        <dbReference type="ARBA" id="ARBA00022723"/>
    </source>
</evidence>
<keyword evidence="2" id="KW-0479">Metal-binding</keyword>
<dbReference type="PANTHER" id="PTHR32479:SF17">
    <property type="entry name" value="GLYCOLATE OXIDASE IRON-SULFUR SUBUNIT"/>
    <property type="match status" value="1"/>
</dbReference>
<dbReference type="Pfam" id="PF02754">
    <property type="entry name" value="CCG"/>
    <property type="match status" value="2"/>
</dbReference>
<dbReference type="GO" id="GO:0046872">
    <property type="term" value="F:metal ion binding"/>
    <property type="evidence" value="ECO:0007669"/>
    <property type="project" value="UniProtKB-KW"/>
</dbReference>
<dbReference type="Pfam" id="PF13183">
    <property type="entry name" value="Fer4_8"/>
    <property type="match status" value="1"/>
</dbReference>
<protein>
    <submittedName>
        <fullName evidence="7">Glycolate oxidase iron-sulfur subunit</fullName>
    </submittedName>
</protein>
<dbReference type="PANTHER" id="PTHR32479">
    <property type="entry name" value="GLYCOLATE OXIDASE IRON-SULFUR SUBUNIT"/>
    <property type="match status" value="1"/>
</dbReference>
<evidence type="ECO:0000256" key="5">
    <source>
        <dbReference type="ARBA" id="ARBA00023014"/>
    </source>
</evidence>
<keyword evidence="1" id="KW-0004">4Fe-4S</keyword>
<accession>A0A8G2FHW4</accession>
<gene>
    <name evidence="7" type="ORF">SAMN05660830_01676</name>
</gene>
<organism evidence="7 8">
    <name type="scientific">Halodesulfovibrio aestuarii</name>
    <dbReference type="NCBI Taxonomy" id="126333"/>
    <lineage>
        <taxon>Bacteria</taxon>
        <taxon>Pseudomonadati</taxon>
        <taxon>Thermodesulfobacteriota</taxon>
        <taxon>Desulfovibrionia</taxon>
        <taxon>Desulfovibrionales</taxon>
        <taxon>Desulfovibrionaceae</taxon>
        <taxon>Halodesulfovibrio</taxon>
    </lineage>
</organism>
<dbReference type="InterPro" id="IPR017900">
    <property type="entry name" value="4Fe4S_Fe_S_CS"/>
</dbReference>
<dbReference type="RefSeq" id="WP_020000362.1">
    <property type="nucleotide sequence ID" value="NZ_CP192219.1"/>
</dbReference>
<reference evidence="7 8" key="1">
    <citation type="submission" date="2016-11" db="EMBL/GenBank/DDBJ databases">
        <authorList>
            <person name="Varghese N."/>
            <person name="Submissions S."/>
        </authorList>
    </citation>
    <scope>NUCLEOTIDE SEQUENCE [LARGE SCALE GENOMIC DNA]</scope>
    <source>
        <strain evidence="7 8">DSM 17919</strain>
    </source>
</reference>
<dbReference type="GO" id="GO:0051539">
    <property type="term" value="F:4 iron, 4 sulfur cluster binding"/>
    <property type="evidence" value="ECO:0007669"/>
    <property type="project" value="UniProtKB-KW"/>
</dbReference>
<keyword evidence="4" id="KW-0408">Iron</keyword>
<comment type="caution">
    <text evidence="7">The sequence shown here is derived from an EMBL/GenBank/DDBJ whole genome shotgun (WGS) entry which is preliminary data.</text>
</comment>
<name>A0A8G2FHW4_9BACT</name>
<sequence>MTQDNTHKPTLETQRPAKQEREAACILCGKCVSVCPVFLATKQEELSPKAKQRTIASLKENKQKLNITDCNKLAEMCVSCGKCAQTCPQGLNFPEQLANIRATHSGWRQWVWNRWVNQGTVLWPMLSTLSKAAPDSKGKNDVTRFVQSIQAMQSPTDISPYISVAKYDTELAKGQRVLLFSGCTANRVQKNWKRKSESILKHLGYQLLPAKDLTCCGLTLDHAGLPDAAHKSRMQNLRAWRAAERPLLVTFCATCYLGLAEYAHDDSLDWAEGEQEAWTNALRSLSTLWGNSLFTVDAPSNLLIRYHQPCHWHGNDADYAWLKEVLYEEISAPDSASCCGMGGISQLGNRKLTRTVAGRCWENLLQKPPKKDDSVPCYSNPKGNCLCDIYDDEEEETSELCDQVEFTYLVITGCSGCTLQLRGTAPVLNGEKVKVGHWLDIIEP</sequence>
<evidence type="ECO:0000313" key="8">
    <source>
        <dbReference type="Proteomes" id="UP000184001"/>
    </source>
</evidence>
<keyword evidence="5" id="KW-0411">Iron-sulfur</keyword>
<feature type="domain" description="4Fe-4S ferredoxin-type" evidence="6">
    <location>
        <begin position="14"/>
        <end position="45"/>
    </location>
</feature>
<dbReference type="InterPro" id="IPR017896">
    <property type="entry name" value="4Fe4S_Fe-S-bd"/>
</dbReference>
<dbReference type="PROSITE" id="PS51379">
    <property type="entry name" value="4FE4S_FER_2"/>
    <property type="match status" value="2"/>
</dbReference>
<dbReference type="SUPFAM" id="SSF46548">
    <property type="entry name" value="alpha-helical ferredoxin"/>
    <property type="match status" value="1"/>
</dbReference>
<dbReference type="GO" id="GO:0016491">
    <property type="term" value="F:oxidoreductase activity"/>
    <property type="evidence" value="ECO:0007669"/>
    <property type="project" value="UniProtKB-ARBA"/>
</dbReference>
<dbReference type="PROSITE" id="PS00198">
    <property type="entry name" value="4FE4S_FER_1"/>
    <property type="match status" value="2"/>
</dbReference>
<evidence type="ECO:0000256" key="3">
    <source>
        <dbReference type="ARBA" id="ARBA00022737"/>
    </source>
</evidence>
<proteinExistence type="predicted"/>
<dbReference type="Gene3D" id="1.10.1060.10">
    <property type="entry name" value="Alpha-helical ferredoxin"/>
    <property type="match status" value="1"/>
</dbReference>
<evidence type="ECO:0000259" key="6">
    <source>
        <dbReference type="PROSITE" id="PS51379"/>
    </source>
</evidence>
<feature type="domain" description="4Fe-4S ferredoxin-type" evidence="6">
    <location>
        <begin position="66"/>
        <end position="96"/>
    </location>
</feature>
<dbReference type="Proteomes" id="UP000184001">
    <property type="component" value="Unassembled WGS sequence"/>
</dbReference>
<dbReference type="InterPro" id="IPR009051">
    <property type="entry name" value="Helical_ferredxn"/>
</dbReference>
<dbReference type="EMBL" id="FQZR01000003">
    <property type="protein sequence ID" value="SHJ11182.1"/>
    <property type="molecule type" value="Genomic_DNA"/>
</dbReference>
<dbReference type="InterPro" id="IPR004017">
    <property type="entry name" value="Cys_rich_dom"/>
</dbReference>
<evidence type="ECO:0000313" key="7">
    <source>
        <dbReference type="EMBL" id="SHJ11182.1"/>
    </source>
</evidence>
<evidence type="ECO:0000256" key="1">
    <source>
        <dbReference type="ARBA" id="ARBA00022485"/>
    </source>
</evidence>